<sequence length="71" mass="8226">MPMKVLLQPPSRVKRHLMSSSHIKSMNASEQHLTHDDSDKSNTYFLKMLVSCNIPCFFCGELHCLKVYEEI</sequence>
<protein>
    <submittedName>
        <fullName evidence="1">Uncharacterized protein</fullName>
    </submittedName>
</protein>
<dbReference type="EMBL" id="HACA01015915">
    <property type="protein sequence ID" value="CDW33276.1"/>
    <property type="molecule type" value="Transcribed_RNA"/>
</dbReference>
<evidence type="ECO:0000313" key="1">
    <source>
        <dbReference type="EMBL" id="CDW33276.1"/>
    </source>
</evidence>
<reference evidence="1" key="1">
    <citation type="submission" date="2014-05" db="EMBL/GenBank/DDBJ databases">
        <authorList>
            <person name="Chronopoulou M."/>
        </authorList>
    </citation>
    <scope>NUCLEOTIDE SEQUENCE</scope>
    <source>
        <tissue evidence="1">Whole organism</tissue>
    </source>
</reference>
<name>A0A0K2U6D1_LEPSM</name>
<accession>A0A0K2U6D1</accession>
<organism evidence="1">
    <name type="scientific">Lepeophtheirus salmonis</name>
    <name type="common">Salmon louse</name>
    <name type="synonym">Caligus salmonis</name>
    <dbReference type="NCBI Taxonomy" id="72036"/>
    <lineage>
        <taxon>Eukaryota</taxon>
        <taxon>Metazoa</taxon>
        <taxon>Ecdysozoa</taxon>
        <taxon>Arthropoda</taxon>
        <taxon>Crustacea</taxon>
        <taxon>Multicrustacea</taxon>
        <taxon>Hexanauplia</taxon>
        <taxon>Copepoda</taxon>
        <taxon>Siphonostomatoida</taxon>
        <taxon>Caligidae</taxon>
        <taxon>Lepeophtheirus</taxon>
    </lineage>
</organism>
<proteinExistence type="predicted"/>
<dbReference type="AlphaFoldDB" id="A0A0K2U6D1"/>